<sequence>MASVVPTIAIPVPQSPSPSPSSESLPKSAVYFVASQDGKPLHDDYFVKTSWTKQRCAGMDVGIQIGNNQQGHYATKVSTGETIIGVGDSTRWGVRIGTLSVRSVQDVNDMWRLQIIPEEFTSQLAFLRKTEEEIKKFKGWEQSQLEKDNWKFLVEKVERLEM</sequence>
<evidence type="ECO:0000256" key="1">
    <source>
        <dbReference type="SAM" id="MobiDB-lite"/>
    </source>
</evidence>
<gene>
    <name evidence="2" type="ORF">F5878DRAFT_664092</name>
</gene>
<comment type="caution">
    <text evidence="2">The sequence shown here is derived from an EMBL/GenBank/DDBJ whole genome shotgun (WGS) entry which is preliminary data.</text>
</comment>
<proteinExistence type="predicted"/>
<evidence type="ECO:0000313" key="2">
    <source>
        <dbReference type="EMBL" id="KAJ3835192.1"/>
    </source>
</evidence>
<name>A0AA38P2N5_9AGAR</name>
<reference evidence="2" key="1">
    <citation type="submission" date="2022-08" db="EMBL/GenBank/DDBJ databases">
        <authorList>
            <consortium name="DOE Joint Genome Institute"/>
            <person name="Min B."/>
            <person name="Riley R."/>
            <person name="Sierra-Patev S."/>
            <person name="Naranjo-Ortiz M."/>
            <person name="Looney B."/>
            <person name="Konkel Z."/>
            <person name="Slot J.C."/>
            <person name="Sakamoto Y."/>
            <person name="Steenwyk J.L."/>
            <person name="Rokas A."/>
            <person name="Carro J."/>
            <person name="Camarero S."/>
            <person name="Ferreira P."/>
            <person name="Molpeceres G."/>
            <person name="Ruiz-Duenas F.J."/>
            <person name="Serrano A."/>
            <person name="Henrissat B."/>
            <person name="Drula E."/>
            <person name="Hughes K.W."/>
            <person name="Mata J.L."/>
            <person name="Ishikawa N.K."/>
            <person name="Vargas-Isla R."/>
            <person name="Ushijima S."/>
            <person name="Smith C.A."/>
            <person name="Ahrendt S."/>
            <person name="Andreopoulos W."/>
            <person name="He G."/>
            <person name="Labutti K."/>
            <person name="Lipzen A."/>
            <person name="Ng V."/>
            <person name="Sandor L."/>
            <person name="Barry K."/>
            <person name="Martinez A.T."/>
            <person name="Xiao Y."/>
            <person name="Gibbons J.G."/>
            <person name="Terashima K."/>
            <person name="Hibbett D.S."/>
            <person name="Grigoriev I.V."/>
        </authorList>
    </citation>
    <scope>NUCLEOTIDE SEQUENCE</scope>
    <source>
        <strain evidence="2">TFB9207</strain>
    </source>
</reference>
<accession>A0AA38P2N5</accession>
<dbReference type="Proteomes" id="UP001163846">
    <property type="component" value="Unassembled WGS sequence"/>
</dbReference>
<protein>
    <submittedName>
        <fullName evidence="2">Uncharacterized protein</fullName>
    </submittedName>
</protein>
<keyword evidence="3" id="KW-1185">Reference proteome</keyword>
<evidence type="ECO:0000313" key="3">
    <source>
        <dbReference type="Proteomes" id="UP001163846"/>
    </source>
</evidence>
<organism evidence="2 3">
    <name type="scientific">Lentinula raphanica</name>
    <dbReference type="NCBI Taxonomy" id="153919"/>
    <lineage>
        <taxon>Eukaryota</taxon>
        <taxon>Fungi</taxon>
        <taxon>Dikarya</taxon>
        <taxon>Basidiomycota</taxon>
        <taxon>Agaricomycotina</taxon>
        <taxon>Agaricomycetes</taxon>
        <taxon>Agaricomycetidae</taxon>
        <taxon>Agaricales</taxon>
        <taxon>Marasmiineae</taxon>
        <taxon>Omphalotaceae</taxon>
        <taxon>Lentinula</taxon>
    </lineage>
</organism>
<dbReference type="AlphaFoldDB" id="A0AA38P2N5"/>
<feature type="region of interest" description="Disordered" evidence="1">
    <location>
        <begin position="1"/>
        <end position="24"/>
    </location>
</feature>
<dbReference type="EMBL" id="MU806437">
    <property type="protein sequence ID" value="KAJ3835192.1"/>
    <property type="molecule type" value="Genomic_DNA"/>
</dbReference>